<keyword evidence="5 9" id="KW-0963">Cytoplasm</keyword>
<evidence type="ECO:0000256" key="3">
    <source>
        <dbReference type="ARBA" id="ARBA00005133"/>
    </source>
</evidence>
<dbReference type="InterPro" id="IPR013785">
    <property type="entry name" value="Aldolase_TIM"/>
</dbReference>
<evidence type="ECO:0000256" key="6">
    <source>
        <dbReference type="ARBA" id="ARBA00022605"/>
    </source>
</evidence>
<evidence type="ECO:0000256" key="2">
    <source>
        <dbReference type="ARBA" id="ARBA00004496"/>
    </source>
</evidence>
<evidence type="ECO:0000313" key="13">
    <source>
        <dbReference type="Proteomes" id="UP000663918"/>
    </source>
</evidence>
<dbReference type="NCBIfam" id="TIGR00007">
    <property type="entry name" value="1-(5-phosphoribosyl)-5-[(5-phosphoribosylamino)methylideneamino]imidazole-4-carboxamide isomerase"/>
    <property type="match status" value="1"/>
</dbReference>
<accession>A0A975BYZ5</accession>
<comment type="catalytic activity">
    <reaction evidence="1 9 11">
        <text>1-(5-phospho-beta-D-ribosyl)-5-[(5-phospho-beta-D-ribosylamino)methylideneamino]imidazole-4-carboxamide = 5-[(5-phospho-1-deoxy-D-ribulos-1-ylimino)methylamino]-1-(5-phospho-beta-D-ribosyl)imidazole-4-carboxamide</text>
        <dbReference type="Rhea" id="RHEA:15469"/>
        <dbReference type="ChEBI" id="CHEBI:58435"/>
        <dbReference type="ChEBI" id="CHEBI:58525"/>
        <dbReference type="EC" id="5.3.1.16"/>
    </reaction>
</comment>
<dbReference type="InterPro" id="IPR006062">
    <property type="entry name" value="His_biosynth"/>
</dbReference>
<dbReference type="GO" id="GO:0000162">
    <property type="term" value="P:L-tryptophan biosynthetic process"/>
    <property type="evidence" value="ECO:0007669"/>
    <property type="project" value="TreeGrafter"/>
</dbReference>
<dbReference type="Gene3D" id="3.20.20.70">
    <property type="entry name" value="Aldolase class I"/>
    <property type="match status" value="1"/>
</dbReference>
<keyword evidence="6 9" id="KW-0028">Amino-acid biosynthesis</keyword>
<dbReference type="InterPro" id="IPR011060">
    <property type="entry name" value="RibuloseP-bd_barrel"/>
</dbReference>
<dbReference type="KEGG" id="bgoe:IFJ75_13880"/>
<protein>
    <recommendedName>
        <fullName evidence="9 11">1-(5-phosphoribosyl)-5-[(5-phosphoribosylamino)methylideneamino] imidazole-4-carboxamide isomerase</fullName>
        <ecNumber evidence="9 11">5.3.1.16</ecNumber>
    </recommendedName>
    <alternativeName>
        <fullName evidence="9">Phosphoribosylformimino-5-aminoimidazole carboxamide ribotide isomerase</fullName>
    </alternativeName>
</protein>
<dbReference type="InterPro" id="IPR006063">
    <property type="entry name" value="HisA_bact_arch"/>
</dbReference>
<gene>
    <name evidence="9 12" type="primary">hisA</name>
    <name evidence="12" type="ORF">IFJ75_13880</name>
</gene>
<comment type="subcellular location">
    <subcellularLocation>
        <location evidence="2 9 11">Cytoplasm</location>
    </subcellularLocation>
</comment>
<evidence type="ECO:0000256" key="1">
    <source>
        <dbReference type="ARBA" id="ARBA00000901"/>
    </source>
</evidence>
<dbReference type="AlphaFoldDB" id="A0A975BYZ5"/>
<evidence type="ECO:0000256" key="9">
    <source>
        <dbReference type="HAMAP-Rule" id="MF_01014"/>
    </source>
</evidence>
<evidence type="ECO:0000256" key="11">
    <source>
        <dbReference type="RuleBase" id="RU003658"/>
    </source>
</evidence>
<evidence type="ECO:0000256" key="5">
    <source>
        <dbReference type="ARBA" id="ARBA00022490"/>
    </source>
</evidence>
<dbReference type="PANTHER" id="PTHR43090">
    <property type="entry name" value="1-(5-PHOSPHORIBOSYL)-5-[(5-PHOSPHORIBOSYLAMINO)METHYLIDENEAMINO] IMIDAZOLE-4-CARBOXAMIDE ISOMERASE"/>
    <property type="match status" value="1"/>
</dbReference>
<comment type="similarity">
    <text evidence="4 9 10">Belongs to the HisA/HisF family.</text>
</comment>
<dbReference type="GO" id="GO:0005737">
    <property type="term" value="C:cytoplasm"/>
    <property type="evidence" value="ECO:0007669"/>
    <property type="project" value="UniProtKB-SubCell"/>
</dbReference>
<dbReference type="GO" id="GO:0000105">
    <property type="term" value="P:L-histidine biosynthetic process"/>
    <property type="evidence" value="ECO:0007669"/>
    <property type="project" value="UniProtKB-UniRule"/>
</dbReference>
<proteinExistence type="inferred from homology"/>
<evidence type="ECO:0000256" key="7">
    <source>
        <dbReference type="ARBA" id="ARBA00023102"/>
    </source>
</evidence>
<feature type="active site" description="Proton donor" evidence="9">
    <location>
        <position position="130"/>
    </location>
</feature>
<evidence type="ECO:0000256" key="10">
    <source>
        <dbReference type="RuleBase" id="RU003657"/>
    </source>
</evidence>
<dbReference type="EC" id="5.3.1.16" evidence="9 11"/>
<name>A0A975BYZ5_9CAUL</name>
<dbReference type="Pfam" id="PF00977">
    <property type="entry name" value="His_biosynth"/>
    <property type="match status" value="1"/>
</dbReference>
<dbReference type="Proteomes" id="UP000663918">
    <property type="component" value="Chromosome"/>
</dbReference>
<sequence>MIVYPAIDLRAGTCVRLMHGRFDQVTEYDENPMRRLASFVRDGATWVHIVDLDGAQAGRAVQHTLIGELASSFDVAIQSGGGVRSDQDVIHLLRAGVSRIVVGSLAVTKPDEVAGWLERFGAEQLTLAFDVRIGEDGVPVPSLKGWTEAAGFDLWEALDRYPAGMLSHVLITDVGRDGALTGPNLDLLAEVRRRRPDLKVQASGGVSSLDDLTAAAAIGCDGAIVGRAIYEGRFTAAQAIAACQ</sequence>
<comment type="pathway">
    <text evidence="3 9 11">Amino-acid biosynthesis; L-histidine biosynthesis; L-histidine from 5-phospho-alpha-D-ribose 1-diphosphate: step 4/9.</text>
</comment>
<dbReference type="PANTHER" id="PTHR43090:SF2">
    <property type="entry name" value="1-(5-PHOSPHORIBOSYL)-5-[(5-PHOSPHORIBOSYLAMINO)METHYLIDENEAMINO] IMIDAZOLE-4-CARBOXAMIDE ISOMERASE"/>
    <property type="match status" value="1"/>
</dbReference>
<evidence type="ECO:0000313" key="12">
    <source>
        <dbReference type="EMBL" id="QTC90358.1"/>
    </source>
</evidence>
<dbReference type="InterPro" id="IPR023016">
    <property type="entry name" value="HisA/PriA"/>
</dbReference>
<evidence type="ECO:0000256" key="8">
    <source>
        <dbReference type="ARBA" id="ARBA00023235"/>
    </source>
</evidence>
<organism evidence="12 13">
    <name type="scientific">Brevundimonas goettingensis</name>
    <dbReference type="NCBI Taxonomy" id="2774190"/>
    <lineage>
        <taxon>Bacteria</taxon>
        <taxon>Pseudomonadati</taxon>
        <taxon>Pseudomonadota</taxon>
        <taxon>Alphaproteobacteria</taxon>
        <taxon>Caulobacterales</taxon>
        <taxon>Caulobacteraceae</taxon>
        <taxon>Brevundimonas</taxon>
    </lineage>
</organism>
<feature type="active site" description="Proton acceptor" evidence="9">
    <location>
        <position position="8"/>
    </location>
</feature>
<dbReference type="SUPFAM" id="SSF51366">
    <property type="entry name" value="Ribulose-phoshate binding barrel"/>
    <property type="match status" value="1"/>
</dbReference>
<dbReference type="EMBL" id="CP062222">
    <property type="protein sequence ID" value="QTC90358.1"/>
    <property type="molecule type" value="Genomic_DNA"/>
</dbReference>
<keyword evidence="8 9" id="KW-0413">Isomerase</keyword>
<dbReference type="InterPro" id="IPR044524">
    <property type="entry name" value="Isoase_HisA-like"/>
</dbReference>
<dbReference type="GO" id="GO:0003949">
    <property type="term" value="F:1-(5-phosphoribosyl)-5-[(5-phosphoribosylamino)methylideneamino]imidazole-4-carboxamide isomerase activity"/>
    <property type="evidence" value="ECO:0007669"/>
    <property type="project" value="UniProtKB-UniRule"/>
</dbReference>
<dbReference type="HAMAP" id="MF_01014">
    <property type="entry name" value="HisA"/>
    <property type="match status" value="1"/>
</dbReference>
<reference evidence="12" key="1">
    <citation type="submission" date="2020-09" db="EMBL/GenBank/DDBJ databases">
        <title>Brevundimonas sp. LVF2 isolated from a puddle in Goettingen, Germany.</title>
        <authorList>
            <person name="Friedrich I."/>
            <person name="Klassen A."/>
            <person name="Hannes N."/>
            <person name="Schneider D."/>
            <person name="Hertel R."/>
            <person name="Daniel R."/>
        </authorList>
    </citation>
    <scope>NUCLEOTIDE SEQUENCE</scope>
    <source>
        <strain evidence="12">LVF2</strain>
    </source>
</reference>
<keyword evidence="7 9" id="KW-0368">Histidine biosynthesis</keyword>
<dbReference type="CDD" id="cd04732">
    <property type="entry name" value="HisA"/>
    <property type="match status" value="1"/>
</dbReference>
<dbReference type="FunFam" id="3.20.20.70:FF:000009">
    <property type="entry name" value="1-(5-phosphoribosyl)-5-[(5-phosphoribosylamino)methylideneamino] imidazole-4-carboxamide isomerase"/>
    <property type="match status" value="1"/>
</dbReference>
<keyword evidence="13" id="KW-1185">Reference proteome</keyword>
<evidence type="ECO:0000256" key="4">
    <source>
        <dbReference type="ARBA" id="ARBA00009667"/>
    </source>
</evidence>
<dbReference type="RefSeq" id="WP_207868775.1">
    <property type="nucleotide sequence ID" value="NZ_CP062222.1"/>
</dbReference>